<dbReference type="EMBL" id="MHLA01000010">
    <property type="protein sequence ID" value="OGY99992.1"/>
    <property type="molecule type" value="Genomic_DNA"/>
</dbReference>
<dbReference type="InterPro" id="IPR011060">
    <property type="entry name" value="RibuloseP-bd_barrel"/>
</dbReference>
<comment type="caution">
    <text evidence="3">The sequence shown here is derived from an EMBL/GenBank/DDBJ whole genome shotgun (WGS) entry which is preliminary data.</text>
</comment>
<evidence type="ECO:0000313" key="3">
    <source>
        <dbReference type="EMBL" id="OGY99992.1"/>
    </source>
</evidence>
<proteinExistence type="predicted"/>
<keyword evidence="1" id="KW-0479">Metal-binding</keyword>
<dbReference type="Proteomes" id="UP000178880">
    <property type="component" value="Unassembled WGS sequence"/>
</dbReference>
<evidence type="ECO:0008006" key="5">
    <source>
        <dbReference type="Google" id="ProtNLM"/>
    </source>
</evidence>
<dbReference type="GO" id="GO:0046872">
    <property type="term" value="F:metal ion binding"/>
    <property type="evidence" value="ECO:0007669"/>
    <property type="project" value="UniProtKB-KW"/>
</dbReference>
<sequence length="213" mass="24087">MTVLPVINCLDFRSAKERLMLAEKFIKKDDWIHLDVADGAFTHHKSWRSPTELANLRVPYKVEVHLMVEHPERQIDAWIAAGADRLIVHAETLTQETARAITAKARRRNIPVMLSSSPLTSTAELWPLLKHFSHFQVLAVDPGPANQKFIPIVLKKIKFLRNFSPSAMIEVDGGVNVEVARTVKKAGANLITSSGFIWHSKNPKKAYRQLQKI</sequence>
<dbReference type="PANTHER" id="PTHR11749">
    <property type="entry name" value="RIBULOSE-5-PHOSPHATE-3-EPIMERASE"/>
    <property type="match status" value="1"/>
</dbReference>
<dbReference type="Gene3D" id="3.20.20.70">
    <property type="entry name" value="Aldolase class I"/>
    <property type="match status" value="1"/>
</dbReference>
<dbReference type="InterPro" id="IPR000056">
    <property type="entry name" value="Ribul_P_3_epim-like"/>
</dbReference>
<dbReference type="Pfam" id="PF00834">
    <property type="entry name" value="Ribul_P_3_epim"/>
    <property type="match status" value="1"/>
</dbReference>
<dbReference type="STRING" id="1798650.A2945_00595"/>
<dbReference type="AlphaFoldDB" id="A0A1G2CF18"/>
<name>A0A1G2CF18_9BACT</name>
<keyword evidence="2" id="KW-0413">Isomerase</keyword>
<dbReference type="GO" id="GO:0005975">
    <property type="term" value="P:carbohydrate metabolic process"/>
    <property type="evidence" value="ECO:0007669"/>
    <property type="project" value="InterPro"/>
</dbReference>
<protein>
    <recommendedName>
        <fullName evidence="5">Ribulose-phosphate 3-epimerase</fullName>
    </recommendedName>
</protein>
<accession>A0A1G2CF18</accession>
<evidence type="ECO:0000256" key="2">
    <source>
        <dbReference type="ARBA" id="ARBA00023235"/>
    </source>
</evidence>
<organism evidence="3 4">
    <name type="scientific">Candidatus Liptonbacteria bacterium RIFCSPLOWO2_01_FULL_52_25</name>
    <dbReference type="NCBI Taxonomy" id="1798650"/>
    <lineage>
        <taxon>Bacteria</taxon>
        <taxon>Candidatus Liptoniibacteriota</taxon>
    </lineage>
</organism>
<dbReference type="InterPro" id="IPR013785">
    <property type="entry name" value="Aldolase_TIM"/>
</dbReference>
<dbReference type="SUPFAM" id="SSF51366">
    <property type="entry name" value="Ribulose-phoshate binding barrel"/>
    <property type="match status" value="1"/>
</dbReference>
<evidence type="ECO:0000256" key="1">
    <source>
        <dbReference type="ARBA" id="ARBA00022723"/>
    </source>
</evidence>
<dbReference type="GO" id="GO:0016857">
    <property type="term" value="F:racemase and epimerase activity, acting on carbohydrates and derivatives"/>
    <property type="evidence" value="ECO:0007669"/>
    <property type="project" value="InterPro"/>
</dbReference>
<reference evidence="3 4" key="1">
    <citation type="journal article" date="2016" name="Nat. Commun.">
        <title>Thousands of microbial genomes shed light on interconnected biogeochemical processes in an aquifer system.</title>
        <authorList>
            <person name="Anantharaman K."/>
            <person name="Brown C.T."/>
            <person name="Hug L.A."/>
            <person name="Sharon I."/>
            <person name="Castelle C.J."/>
            <person name="Probst A.J."/>
            <person name="Thomas B.C."/>
            <person name="Singh A."/>
            <person name="Wilkins M.J."/>
            <person name="Karaoz U."/>
            <person name="Brodie E.L."/>
            <person name="Williams K.H."/>
            <person name="Hubbard S.S."/>
            <person name="Banfield J.F."/>
        </authorList>
    </citation>
    <scope>NUCLEOTIDE SEQUENCE [LARGE SCALE GENOMIC DNA]</scope>
</reference>
<evidence type="ECO:0000313" key="4">
    <source>
        <dbReference type="Proteomes" id="UP000178880"/>
    </source>
</evidence>
<gene>
    <name evidence="3" type="ORF">A2945_00595</name>
</gene>